<dbReference type="PRINTS" id="PR00463">
    <property type="entry name" value="EP450I"/>
</dbReference>
<dbReference type="OMA" id="MIVEMGW"/>
<accession>A0A7N0UI05</accession>
<evidence type="ECO:0000313" key="7">
    <source>
        <dbReference type="Proteomes" id="UP000594263"/>
    </source>
</evidence>
<sequence length="264" mass="30552">MRSLHRKYRPVVVLRVRSRVSIFISDHKLAHEALVQNGAIFSIRSVSSPTAKLCFYSPMWRLFLRNLTSEILHPFRVRPYFVARKWILDILIHGLEQDAPTAGIKAVDHFQYVMFRLLMLSYVDSLLQQELPEEKRCLTEEEMVTLCSEFLSAGTNTTTIALDKESVWVNGCRKDLHKMPYLKAVMLEGLKRHPSGHFVLPHAVSEDAELNGHLIPKNGGTIDIMIVEMGWDPKVWEDLMEFKPERFLKKNGEVEFDITGRKEF</sequence>
<dbReference type="Gene3D" id="1.10.630.10">
    <property type="entry name" value="Cytochrome P450"/>
    <property type="match status" value="2"/>
</dbReference>
<protein>
    <recommendedName>
        <fullName evidence="8">Cytochrome P450</fullName>
    </recommendedName>
</protein>
<evidence type="ECO:0000313" key="6">
    <source>
        <dbReference type="EnsemblPlants" id="Kaladp0067s0095.1.v1.1"/>
    </source>
</evidence>
<evidence type="ECO:0000256" key="2">
    <source>
        <dbReference type="ARBA" id="ARBA00022692"/>
    </source>
</evidence>
<keyword evidence="3" id="KW-0479">Metal-binding</keyword>
<evidence type="ECO:0000256" key="3">
    <source>
        <dbReference type="ARBA" id="ARBA00022723"/>
    </source>
</evidence>
<keyword evidence="5" id="KW-0472">Membrane</keyword>
<dbReference type="GO" id="GO:0020037">
    <property type="term" value="F:heme binding"/>
    <property type="evidence" value="ECO:0007669"/>
    <property type="project" value="InterPro"/>
</dbReference>
<evidence type="ECO:0008006" key="8">
    <source>
        <dbReference type="Google" id="ProtNLM"/>
    </source>
</evidence>
<dbReference type="GO" id="GO:0016709">
    <property type="term" value="F:oxidoreductase activity, acting on paired donors, with incorporation or reduction of molecular oxygen, NAD(P)H as one donor, and incorporation of one atom of oxygen"/>
    <property type="evidence" value="ECO:0007669"/>
    <property type="project" value="TreeGrafter"/>
</dbReference>
<dbReference type="Pfam" id="PF00067">
    <property type="entry name" value="p450"/>
    <property type="match status" value="2"/>
</dbReference>
<dbReference type="PANTHER" id="PTHR24298">
    <property type="entry name" value="FLAVONOID 3'-MONOOXYGENASE-RELATED"/>
    <property type="match status" value="1"/>
</dbReference>
<keyword evidence="4" id="KW-1133">Transmembrane helix</keyword>
<dbReference type="PANTHER" id="PTHR24298:SF800">
    <property type="entry name" value="CYTOCHROME P450 89A2-RELATED"/>
    <property type="match status" value="1"/>
</dbReference>
<dbReference type="GO" id="GO:0016020">
    <property type="term" value="C:membrane"/>
    <property type="evidence" value="ECO:0007669"/>
    <property type="project" value="UniProtKB-SubCell"/>
</dbReference>
<keyword evidence="2" id="KW-0812">Transmembrane</keyword>
<dbReference type="Gramene" id="Kaladp0067s0095.1.v1.1">
    <property type="protein sequence ID" value="Kaladp0067s0095.1.v1.1"/>
    <property type="gene ID" value="Kaladp0067s0095.v1.1"/>
</dbReference>
<dbReference type="AlphaFoldDB" id="A0A7N0UI05"/>
<comment type="subcellular location">
    <subcellularLocation>
        <location evidence="1">Membrane</location>
        <topology evidence="1">Single-pass membrane protein</topology>
    </subcellularLocation>
</comment>
<dbReference type="Proteomes" id="UP000594263">
    <property type="component" value="Unplaced"/>
</dbReference>
<dbReference type="InterPro" id="IPR002401">
    <property type="entry name" value="Cyt_P450_E_grp-I"/>
</dbReference>
<dbReference type="InterPro" id="IPR001128">
    <property type="entry name" value="Cyt_P450"/>
</dbReference>
<keyword evidence="7" id="KW-1185">Reference proteome</keyword>
<organism evidence="6 7">
    <name type="scientific">Kalanchoe fedtschenkoi</name>
    <name type="common">Lavender scallops</name>
    <name type="synonym">South American air plant</name>
    <dbReference type="NCBI Taxonomy" id="63787"/>
    <lineage>
        <taxon>Eukaryota</taxon>
        <taxon>Viridiplantae</taxon>
        <taxon>Streptophyta</taxon>
        <taxon>Embryophyta</taxon>
        <taxon>Tracheophyta</taxon>
        <taxon>Spermatophyta</taxon>
        <taxon>Magnoliopsida</taxon>
        <taxon>eudicotyledons</taxon>
        <taxon>Gunneridae</taxon>
        <taxon>Pentapetalae</taxon>
        <taxon>Saxifragales</taxon>
        <taxon>Crassulaceae</taxon>
        <taxon>Kalanchoe</taxon>
    </lineage>
</organism>
<proteinExistence type="predicted"/>
<evidence type="ECO:0000256" key="1">
    <source>
        <dbReference type="ARBA" id="ARBA00004167"/>
    </source>
</evidence>
<evidence type="ECO:0000256" key="5">
    <source>
        <dbReference type="ARBA" id="ARBA00023136"/>
    </source>
</evidence>
<dbReference type="SUPFAM" id="SSF48264">
    <property type="entry name" value="Cytochrome P450"/>
    <property type="match status" value="1"/>
</dbReference>
<dbReference type="InterPro" id="IPR051103">
    <property type="entry name" value="Plant_metabolite_P450s"/>
</dbReference>
<dbReference type="EnsemblPlants" id="Kaladp0067s0095.1.v1.1">
    <property type="protein sequence ID" value="Kaladp0067s0095.1.v1.1"/>
    <property type="gene ID" value="Kaladp0067s0095.v1.1"/>
</dbReference>
<evidence type="ECO:0000256" key="4">
    <source>
        <dbReference type="ARBA" id="ARBA00022989"/>
    </source>
</evidence>
<name>A0A7N0UI05_KALFE</name>
<dbReference type="InterPro" id="IPR036396">
    <property type="entry name" value="Cyt_P450_sf"/>
</dbReference>
<reference evidence="6" key="1">
    <citation type="submission" date="2021-01" db="UniProtKB">
        <authorList>
            <consortium name="EnsemblPlants"/>
        </authorList>
    </citation>
    <scope>IDENTIFICATION</scope>
</reference>
<dbReference type="GO" id="GO:0005506">
    <property type="term" value="F:iron ion binding"/>
    <property type="evidence" value="ECO:0007669"/>
    <property type="project" value="InterPro"/>
</dbReference>